<evidence type="ECO:0000256" key="1">
    <source>
        <dbReference type="ARBA" id="ARBA00008270"/>
    </source>
</evidence>
<accession>A0A1V9Z3Q2</accession>
<evidence type="ECO:0000259" key="3">
    <source>
        <dbReference type="PROSITE" id="PS51186"/>
    </source>
</evidence>
<dbReference type="GO" id="GO:0016853">
    <property type="term" value="F:isomerase activity"/>
    <property type="evidence" value="ECO:0007669"/>
    <property type="project" value="UniProtKB-KW"/>
</dbReference>
<gene>
    <name evidence="4" type="ORF">ACHHYP_03520</name>
</gene>
<dbReference type="CDD" id="cd04301">
    <property type="entry name" value="NAT_SF"/>
    <property type="match status" value="1"/>
</dbReference>
<evidence type="ECO:0000256" key="2">
    <source>
        <dbReference type="ARBA" id="ARBA00023235"/>
    </source>
</evidence>
<dbReference type="NCBIfam" id="TIGR00654">
    <property type="entry name" value="PhzF_family"/>
    <property type="match status" value="1"/>
</dbReference>
<proteinExistence type="inferred from homology"/>
<feature type="domain" description="N-acetyltransferase" evidence="3">
    <location>
        <begin position="3"/>
        <end position="159"/>
    </location>
</feature>
<organism evidence="4 5">
    <name type="scientific">Achlya hypogyna</name>
    <name type="common">Oomycete</name>
    <name type="synonym">Protoachlya hypogyna</name>
    <dbReference type="NCBI Taxonomy" id="1202772"/>
    <lineage>
        <taxon>Eukaryota</taxon>
        <taxon>Sar</taxon>
        <taxon>Stramenopiles</taxon>
        <taxon>Oomycota</taxon>
        <taxon>Saprolegniomycetes</taxon>
        <taxon>Saprolegniales</taxon>
        <taxon>Achlyaceae</taxon>
        <taxon>Achlya</taxon>
    </lineage>
</organism>
<dbReference type="Proteomes" id="UP000243579">
    <property type="component" value="Unassembled WGS sequence"/>
</dbReference>
<evidence type="ECO:0000313" key="4">
    <source>
        <dbReference type="EMBL" id="OQR92537.1"/>
    </source>
</evidence>
<comment type="caution">
    <text evidence="4">The sequence shown here is derived from an EMBL/GenBank/DDBJ whole genome shotgun (WGS) entry which is preliminary data.</text>
</comment>
<protein>
    <recommendedName>
        <fullName evidence="3">N-acetyltransferase domain-containing protein</fullName>
    </recommendedName>
</protein>
<comment type="similarity">
    <text evidence="1">Belongs to the PhzF family.</text>
</comment>
<dbReference type="AlphaFoldDB" id="A0A1V9Z3Q2"/>
<dbReference type="GO" id="GO:0005737">
    <property type="term" value="C:cytoplasm"/>
    <property type="evidence" value="ECO:0007669"/>
    <property type="project" value="TreeGrafter"/>
</dbReference>
<evidence type="ECO:0000313" key="5">
    <source>
        <dbReference type="Proteomes" id="UP000243579"/>
    </source>
</evidence>
<dbReference type="PANTHER" id="PTHR13774:SF17">
    <property type="entry name" value="PHENAZINE BIOSYNTHESIS-LIKE DOMAIN-CONTAINING PROTEIN"/>
    <property type="match status" value="1"/>
</dbReference>
<dbReference type="InterPro" id="IPR003719">
    <property type="entry name" value="Phenazine_PhzF-like"/>
</dbReference>
<dbReference type="Pfam" id="PF13673">
    <property type="entry name" value="Acetyltransf_10"/>
    <property type="match status" value="1"/>
</dbReference>
<keyword evidence="2" id="KW-0413">Isomerase</keyword>
<dbReference type="InterPro" id="IPR000182">
    <property type="entry name" value="GNAT_dom"/>
</dbReference>
<dbReference type="Pfam" id="PF02567">
    <property type="entry name" value="PhzC-PhzF"/>
    <property type="match status" value="1"/>
</dbReference>
<dbReference type="OrthoDB" id="75169at2759"/>
<dbReference type="GO" id="GO:0016747">
    <property type="term" value="F:acyltransferase activity, transferring groups other than amino-acyl groups"/>
    <property type="evidence" value="ECO:0007669"/>
    <property type="project" value="InterPro"/>
</dbReference>
<sequence length="445" mass="48204">MSVVFRSVPAADAAVAHALEIAAYPPHKAASLASIERRLNIAGTYFFGAYADAMLIGFVNGTLATSDELTEEALNSHDALGRYLNIHSIVVDAAYRRRGLAKRLLRAYIGRVVDEAHVVRIAMISDPPLVKFYVGCGFRVTRQSPIAHGDEAGLELTFDCARPIPVVQVDAFATKAYEGNPAAIVILTSAQFHRPDADVWMQRVALECNLSETAFVAPRDDGFSLRWFTPTTEVPLCGHATLAAAHVLFEDGHCSTDKSLHFHTKSGILSVQAVPLEHGQQAIRMSLPSLPRHAHDDSWRQLVAPQLAAAVGVAVEDIVAIDHFGPSILCHLQPQAYEAVQADFALLATLPVIVTCQAPIASGYHFFSRFFAVPSGVNEDPVTGSAHCALAPYWHAFLPSRPRSFRARQTSQRGGDLDVHLDESGRVFLTGRAVTTLRGSLVGSF</sequence>
<dbReference type="PANTHER" id="PTHR13774">
    <property type="entry name" value="PHENAZINE BIOSYNTHESIS PROTEIN"/>
    <property type="match status" value="1"/>
</dbReference>
<reference evidence="4 5" key="1">
    <citation type="journal article" date="2014" name="Genome Biol. Evol.">
        <title>The secreted proteins of Achlya hypogyna and Thraustotheca clavata identify the ancestral oomycete secretome and reveal gene acquisitions by horizontal gene transfer.</title>
        <authorList>
            <person name="Misner I."/>
            <person name="Blouin N."/>
            <person name="Leonard G."/>
            <person name="Richards T.A."/>
            <person name="Lane C.E."/>
        </authorList>
    </citation>
    <scope>NUCLEOTIDE SEQUENCE [LARGE SCALE GENOMIC DNA]</scope>
    <source>
        <strain evidence="4 5">ATCC 48635</strain>
    </source>
</reference>
<dbReference type="Gene3D" id="3.10.310.10">
    <property type="entry name" value="Diaminopimelate Epimerase, Chain A, domain 1"/>
    <property type="match status" value="2"/>
</dbReference>
<dbReference type="SUPFAM" id="SSF55729">
    <property type="entry name" value="Acyl-CoA N-acyltransferases (Nat)"/>
    <property type="match status" value="1"/>
</dbReference>
<dbReference type="InterPro" id="IPR016181">
    <property type="entry name" value="Acyl_CoA_acyltransferase"/>
</dbReference>
<dbReference type="Gene3D" id="3.40.630.30">
    <property type="match status" value="1"/>
</dbReference>
<dbReference type="SUPFAM" id="SSF54506">
    <property type="entry name" value="Diaminopimelate epimerase-like"/>
    <property type="match status" value="1"/>
</dbReference>
<dbReference type="PROSITE" id="PS51186">
    <property type="entry name" value="GNAT"/>
    <property type="match status" value="1"/>
</dbReference>
<dbReference type="STRING" id="1202772.A0A1V9Z3Q2"/>
<name>A0A1V9Z3Q2_ACHHY</name>
<dbReference type="EMBL" id="JNBR01000454">
    <property type="protein sequence ID" value="OQR92537.1"/>
    <property type="molecule type" value="Genomic_DNA"/>
</dbReference>
<keyword evidence="5" id="KW-1185">Reference proteome</keyword>